<reference evidence="2 3" key="1">
    <citation type="submission" date="2017-06" db="EMBL/GenBank/DDBJ databases">
        <authorList>
            <person name="Kim H.J."/>
            <person name="Triplett B.A."/>
        </authorList>
    </citation>
    <scope>NUCLEOTIDE SEQUENCE [LARGE SCALE GENOMIC DNA]</scope>
    <source>
        <strain evidence="2">FRACA_ARgP5</strain>
    </source>
</reference>
<evidence type="ECO:0000313" key="3">
    <source>
        <dbReference type="Proteomes" id="UP000234331"/>
    </source>
</evidence>
<feature type="compositionally biased region" description="Polar residues" evidence="1">
    <location>
        <begin position="1"/>
        <end position="11"/>
    </location>
</feature>
<dbReference type="InterPro" id="IPR003772">
    <property type="entry name" value="YceD"/>
</dbReference>
<keyword evidence="3" id="KW-1185">Reference proteome</keyword>
<feature type="region of interest" description="Disordered" evidence="1">
    <location>
        <begin position="1"/>
        <end position="20"/>
    </location>
</feature>
<evidence type="ECO:0000313" key="2">
    <source>
        <dbReference type="EMBL" id="SNQ45740.1"/>
    </source>
</evidence>
<dbReference type="Pfam" id="PF02620">
    <property type="entry name" value="YceD"/>
    <property type="match status" value="1"/>
</dbReference>
<sequence length="210" mass="22578">MNVTAAMTGSQPRRRTPKGPLVLDTRELGRRPGSMRPVRTQVELPADLGTEMMWVAPGATGTLDLRLESVIEGVLVSGTVVAPLQGECARCLEGLSDVGTVELRELFYYPDRAADMSQEDEDVRVLVDDHADLAPVVRDALVLDLPLSPTCRPDCAGLCVDCGARLDDVGPDHSHARSDPRWAALSGLAQDTPTGAEQGPLDPDENKEKE</sequence>
<feature type="region of interest" description="Disordered" evidence="1">
    <location>
        <begin position="171"/>
        <end position="210"/>
    </location>
</feature>
<name>A0A2I2KJB1_9ACTN</name>
<dbReference type="Proteomes" id="UP000234331">
    <property type="component" value="Unassembled WGS sequence"/>
</dbReference>
<dbReference type="EMBL" id="FZMO01000013">
    <property type="protein sequence ID" value="SNQ45740.1"/>
    <property type="molecule type" value="Genomic_DNA"/>
</dbReference>
<dbReference type="AlphaFoldDB" id="A0A2I2KJB1"/>
<accession>A0A2I2KJB1</accession>
<evidence type="ECO:0008006" key="4">
    <source>
        <dbReference type="Google" id="ProtNLM"/>
    </source>
</evidence>
<protein>
    <recommendedName>
        <fullName evidence="4">Metal-binding protein</fullName>
    </recommendedName>
</protein>
<proteinExistence type="predicted"/>
<evidence type="ECO:0000256" key="1">
    <source>
        <dbReference type="SAM" id="MobiDB-lite"/>
    </source>
</evidence>
<feature type="compositionally biased region" description="Basic and acidic residues" evidence="1">
    <location>
        <begin position="171"/>
        <end position="180"/>
    </location>
</feature>
<organism evidence="2 3">
    <name type="scientific">Frankia canadensis</name>
    <dbReference type="NCBI Taxonomy" id="1836972"/>
    <lineage>
        <taxon>Bacteria</taxon>
        <taxon>Bacillati</taxon>
        <taxon>Actinomycetota</taxon>
        <taxon>Actinomycetes</taxon>
        <taxon>Frankiales</taxon>
        <taxon>Frankiaceae</taxon>
        <taxon>Frankia</taxon>
    </lineage>
</organism>
<gene>
    <name evidence="2" type="ORF">FRACA_110054</name>
</gene>